<dbReference type="AlphaFoldDB" id="A0AAF1B4K0"/>
<sequence length="695" mass="78796">MNARNTLREAIDSLYKHGRATTETYTRLVLDCVRQNDIQQAKRLQSHMDIHLEQPTTTFVHNRLLQFYAKSGYLSDARNLFDRMSHRDIFTYNAMLSGYCKLGSVDELKAFFDGMPCRDSVSYNTVISGLASSGCCNEALKVFVRMQKEGFEFTDYTLVSVLNVCSMVMDLRRGKEIHGRILVDGFGGNVFVWNTLVDMYAKCGHIDQARWLFNRMVNKNVVSWNLMISGYMKHGKPDECIGLFRDMKVSGLRPDQVTISNILGAFLRIGNMDEAEKLFAEIKEKDKVSWTTMIAGYVQNNMEEDALILFGQMLSENIKADKFTISIIVSCCARLASLYHGQAVHGKAVHMGVDKDLLVSSTLVDMYSKCGETTDAWTIFTAMPCKNVISWNSMIIGYAHNGMDITALDLYEEMMHQNLKPDYVTFVGVLSACMHAGLTEEGQRYFNSIRGLHGMTPTLDHYACIINLLGRSGRIDKAVALIEDMEHTPNSLIWSTLLSVCKMCGDIKNGEIAAKHLIELDPFNAEPYVMLSNMYATDGRWKDVAAIRSLMKNKKVKKFAAYSWIESGGKFYKFVSEDRSHPESKAIYLQLNELVRKLQESGFIPDKSLVLHNVGEDEKFEAICYHSEKLALAFGLIKNPQGKLPIRILKNIRVCSDCHAFMKFVSNIIERPIILRDSNRFHHFVGGHCSCKDLW</sequence>
<dbReference type="Pfam" id="PF14432">
    <property type="entry name" value="DYW_deaminase"/>
    <property type="match status" value="1"/>
</dbReference>
<dbReference type="InterPro" id="IPR011990">
    <property type="entry name" value="TPR-like_helical_dom_sf"/>
</dbReference>
<dbReference type="NCBIfam" id="TIGR00756">
    <property type="entry name" value="PPR"/>
    <property type="match status" value="7"/>
</dbReference>
<feature type="repeat" description="PPR" evidence="3">
    <location>
        <begin position="255"/>
        <end position="285"/>
    </location>
</feature>
<evidence type="ECO:0000259" key="4">
    <source>
        <dbReference type="Pfam" id="PF14432"/>
    </source>
</evidence>
<evidence type="ECO:0000256" key="1">
    <source>
        <dbReference type="ARBA" id="ARBA00006643"/>
    </source>
</evidence>
<dbReference type="Gene3D" id="1.25.40.10">
    <property type="entry name" value="Tetratricopeptide repeat domain"/>
    <property type="match status" value="4"/>
</dbReference>
<dbReference type="Proteomes" id="UP000077755">
    <property type="component" value="Chromosome 6"/>
</dbReference>
<accession>A0AAF1B4K0</accession>
<feature type="repeat" description="PPR" evidence="3">
    <location>
        <begin position="119"/>
        <end position="153"/>
    </location>
</feature>
<reference evidence="5" key="1">
    <citation type="journal article" date="2016" name="Nat. Genet.">
        <title>A high-quality carrot genome assembly provides new insights into carotenoid accumulation and asterid genome evolution.</title>
        <authorList>
            <person name="Iorizzo M."/>
            <person name="Ellison S."/>
            <person name="Senalik D."/>
            <person name="Zeng P."/>
            <person name="Satapoomin P."/>
            <person name="Huang J."/>
            <person name="Bowman M."/>
            <person name="Iovene M."/>
            <person name="Sanseverino W."/>
            <person name="Cavagnaro P."/>
            <person name="Yildiz M."/>
            <person name="Macko-Podgorni A."/>
            <person name="Moranska E."/>
            <person name="Grzebelus E."/>
            <person name="Grzebelus D."/>
            <person name="Ashrafi H."/>
            <person name="Zheng Z."/>
            <person name="Cheng S."/>
            <person name="Spooner D."/>
            <person name="Van Deynze A."/>
            <person name="Simon P."/>
        </authorList>
    </citation>
    <scope>NUCLEOTIDE SEQUENCE</scope>
    <source>
        <tissue evidence="5">Leaf</tissue>
    </source>
</reference>
<dbReference type="Pfam" id="PF20431">
    <property type="entry name" value="E_motif"/>
    <property type="match status" value="1"/>
</dbReference>
<dbReference type="Pfam" id="PF20430">
    <property type="entry name" value="Eplus_motif"/>
    <property type="match status" value="1"/>
</dbReference>
<protein>
    <recommendedName>
        <fullName evidence="4">DYW domain-containing protein</fullName>
    </recommendedName>
</protein>
<dbReference type="FunFam" id="1.25.40.10:FF:001093">
    <property type="entry name" value="Pentatricopeptide repeat-containing protein At2g34400"/>
    <property type="match status" value="1"/>
</dbReference>
<keyword evidence="2" id="KW-0677">Repeat</keyword>
<dbReference type="SUPFAM" id="SSF48452">
    <property type="entry name" value="TPR-like"/>
    <property type="match status" value="1"/>
</dbReference>
<dbReference type="InterPro" id="IPR032867">
    <property type="entry name" value="DYW_dom"/>
</dbReference>
<gene>
    <name evidence="5" type="ORF">DCAR_0623797</name>
</gene>
<evidence type="ECO:0000313" key="6">
    <source>
        <dbReference type="Proteomes" id="UP000077755"/>
    </source>
</evidence>
<evidence type="ECO:0000256" key="3">
    <source>
        <dbReference type="PROSITE-ProRule" id="PRU00708"/>
    </source>
</evidence>
<feature type="repeat" description="PPR" evidence="3">
    <location>
        <begin position="189"/>
        <end position="219"/>
    </location>
</feature>
<evidence type="ECO:0000313" key="5">
    <source>
        <dbReference type="EMBL" id="WOH04388.1"/>
    </source>
</evidence>
<dbReference type="FunFam" id="1.25.40.10:FF:000442">
    <property type="entry name" value="Pentatricopeptide repeat-containing protein At3g49710"/>
    <property type="match status" value="1"/>
</dbReference>
<dbReference type="KEGG" id="dcr:108225247"/>
<feature type="repeat" description="PPR" evidence="3">
    <location>
        <begin position="88"/>
        <end position="118"/>
    </location>
</feature>
<reference evidence="5" key="2">
    <citation type="submission" date="2022-03" db="EMBL/GenBank/DDBJ databases">
        <title>Draft title - Genomic analysis of global carrot germplasm unveils the trajectory of domestication and the origin of high carotenoid orange carrot.</title>
        <authorList>
            <person name="Iorizzo M."/>
            <person name="Ellison S."/>
            <person name="Senalik D."/>
            <person name="Macko-Podgorni A."/>
            <person name="Grzebelus D."/>
            <person name="Bostan H."/>
            <person name="Rolling W."/>
            <person name="Curaba J."/>
            <person name="Simon P."/>
        </authorList>
    </citation>
    <scope>NUCLEOTIDE SEQUENCE</scope>
    <source>
        <tissue evidence="5">Leaf</tissue>
    </source>
</reference>
<dbReference type="InterPro" id="IPR046960">
    <property type="entry name" value="PPR_At4g14850-like_plant"/>
</dbReference>
<dbReference type="GO" id="GO:0003723">
    <property type="term" value="F:RNA binding"/>
    <property type="evidence" value="ECO:0007669"/>
    <property type="project" value="InterPro"/>
</dbReference>
<dbReference type="Pfam" id="PF13041">
    <property type="entry name" value="PPR_2"/>
    <property type="match status" value="4"/>
</dbReference>
<dbReference type="FunFam" id="1.25.40.10:FF:000073">
    <property type="entry name" value="Pentatricopeptide repeat-containing protein chloroplastic"/>
    <property type="match status" value="1"/>
</dbReference>
<keyword evidence="6" id="KW-1185">Reference proteome</keyword>
<dbReference type="PROSITE" id="PS51375">
    <property type="entry name" value="PPR"/>
    <property type="match status" value="7"/>
</dbReference>
<dbReference type="PANTHER" id="PTHR47926">
    <property type="entry name" value="PENTATRICOPEPTIDE REPEAT-CONTAINING PROTEIN"/>
    <property type="match status" value="1"/>
</dbReference>
<feature type="repeat" description="PPR" evidence="3">
    <location>
        <begin position="286"/>
        <end position="320"/>
    </location>
</feature>
<dbReference type="GO" id="GO:0008270">
    <property type="term" value="F:zinc ion binding"/>
    <property type="evidence" value="ECO:0007669"/>
    <property type="project" value="InterPro"/>
</dbReference>
<proteinExistence type="inferred from homology"/>
<dbReference type="EMBL" id="CP093348">
    <property type="protein sequence ID" value="WOH04388.1"/>
    <property type="molecule type" value="Genomic_DNA"/>
</dbReference>
<name>A0AAF1B4K0_DAUCS</name>
<dbReference type="Pfam" id="PF12854">
    <property type="entry name" value="PPR_1"/>
    <property type="match status" value="1"/>
</dbReference>
<dbReference type="InterPro" id="IPR046849">
    <property type="entry name" value="E2_motif"/>
</dbReference>
<dbReference type="Pfam" id="PF01535">
    <property type="entry name" value="PPR"/>
    <property type="match status" value="1"/>
</dbReference>
<dbReference type="PANTHER" id="PTHR47926:SF347">
    <property type="entry name" value="PENTATRICOPEPTIDE REPEAT-CONTAINING PROTEIN"/>
    <property type="match status" value="1"/>
</dbReference>
<dbReference type="GO" id="GO:0009451">
    <property type="term" value="P:RNA modification"/>
    <property type="evidence" value="ECO:0007669"/>
    <property type="project" value="InterPro"/>
</dbReference>
<feature type="repeat" description="PPR" evidence="3">
    <location>
        <begin position="220"/>
        <end position="254"/>
    </location>
</feature>
<feature type="domain" description="DYW" evidence="4">
    <location>
        <begin position="602"/>
        <end position="695"/>
    </location>
</feature>
<dbReference type="InterPro" id="IPR046848">
    <property type="entry name" value="E_motif"/>
</dbReference>
<comment type="similarity">
    <text evidence="1">Belongs to the PPR family. PCMP-H subfamily.</text>
</comment>
<dbReference type="InterPro" id="IPR002885">
    <property type="entry name" value="PPR_rpt"/>
</dbReference>
<evidence type="ECO:0000256" key="2">
    <source>
        <dbReference type="ARBA" id="ARBA00022737"/>
    </source>
</evidence>
<feature type="repeat" description="PPR" evidence="3">
    <location>
        <begin position="387"/>
        <end position="421"/>
    </location>
</feature>
<organism evidence="5 6">
    <name type="scientific">Daucus carota subsp. sativus</name>
    <name type="common">Carrot</name>
    <dbReference type="NCBI Taxonomy" id="79200"/>
    <lineage>
        <taxon>Eukaryota</taxon>
        <taxon>Viridiplantae</taxon>
        <taxon>Streptophyta</taxon>
        <taxon>Embryophyta</taxon>
        <taxon>Tracheophyta</taxon>
        <taxon>Spermatophyta</taxon>
        <taxon>Magnoliopsida</taxon>
        <taxon>eudicotyledons</taxon>
        <taxon>Gunneridae</taxon>
        <taxon>Pentapetalae</taxon>
        <taxon>asterids</taxon>
        <taxon>campanulids</taxon>
        <taxon>Apiales</taxon>
        <taxon>Apiaceae</taxon>
        <taxon>Apioideae</taxon>
        <taxon>Scandiceae</taxon>
        <taxon>Daucinae</taxon>
        <taxon>Daucus</taxon>
        <taxon>Daucus sect. Daucus</taxon>
    </lineage>
</organism>